<dbReference type="PANTHER" id="PTHR42866:SF1">
    <property type="entry name" value="SPORE COAT POLYSACCHARIDE BIOSYNTHESIS PROTEIN SPSF"/>
    <property type="match status" value="1"/>
</dbReference>
<keyword evidence="1" id="KW-0167">Capsid protein</keyword>
<organism evidence="1 2">
    <name type="scientific">Candidatus Falkowbacteria bacterium CG11_big_fil_rev_8_21_14_0_20_39_10</name>
    <dbReference type="NCBI Taxonomy" id="1974570"/>
    <lineage>
        <taxon>Bacteria</taxon>
        <taxon>Candidatus Falkowiibacteriota</taxon>
    </lineage>
</organism>
<comment type="caution">
    <text evidence="1">The sequence shown here is derived from an EMBL/GenBank/DDBJ whole genome shotgun (WGS) entry which is preliminary data.</text>
</comment>
<dbReference type="InterPro" id="IPR003329">
    <property type="entry name" value="Cytidylyl_trans"/>
</dbReference>
<dbReference type="AlphaFoldDB" id="A0A2M6K9S5"/>
<dbReference type="EMBL" id="PCWW01000024">
    <property type="protein sequence ID" value="PIR13681.1"/>
    <property type="molecule type" value="Genomic_DNA"/>
</dbReference>
<proteinExistence type="predicted"/>
<evidence type="ECO:0000313" key="2">
    <source>
        <dbReference type="Proteomes" id="UP000230869"/>
    </source>
</evidence>
<dbReference type="CDD" id="cd02518">
    <property type="entry name" value="GT2_SpsF"/>
    <property type="match status" value="1"/>
</dbReference>
<dbReference type="Pfam" id="PF02348">
    <property type="entry name" value="CTP_transf_3"/>
    <property type="match status" value="1"/>
</dbReference>
<name>A0A2M6K9S5_9BACT</name>
<accession>A0A2M6K9S5</accession>
<reference evidence="1 2" key="1">
    <citation type="submission" date="2017-09" db="EMBL/GenBank/DDBJ databases">
        <title>Depth-based differentiation of microbial function through sediment-hosted aquifers and enrichment of novel symbionts in the deep terrestrial subsurface.</title>
        <authorList>
            <person name="Probst A.J."/>
            <person name="Ladd B."/>
            <person name="Jarett J.K."/>
            <person name="Geller-Mcgrath D.E."/>
            <person name="Sieber C.M."/>
            <person name="Emerson J.B."/>
            <person name="Anantharaman K."/>
            <person name="Thomas B.C."/>
            <person name="Malmstrom R."/>
            <person name="Stieglmeier M."/>
            <person name="Klingl A."/>
            <person name="Woyke T."/>
            <person name="Ryan C.M."/>
            <person name="Banfield J.F."/>
        </authorList>
    </citation>
    <scope>NUCLEOTIDE SEQUENCE [LARGE SCALE GENOMIC DNA]</scope>
    <source>
        <strain evidence="1">CG11_big_fil_rev_8_21_14_0_20_39_10</strain>
    </source>
</reference>
<protein>
    <submittedName>
        <fullName evidence="1">Spore coat protein</fullName>
    </submittedName>
</protein>
<dbReference type="GO" id="GO:0005829">
    <property type="term" value="C:cytosol"/>
    <property type="evidence" value="ECO:0007669"/>
    <property type="project" value="TreeGrafter"/>
</dbReference>
<keyword evidence="1" id="KW-0946">Virion</keyword>
<dbReference type="PANTHER" id="PTHR42866">
    <property type="entry name" value="3-DEOXY-MANNO-OCTULOSONATE CYTIDYLYLTRANSFERASE"/>
    <property type="match status" value="1"/>
</dbReference>
<evidence type="ECO:0000313" key="1">
    <source>
        <dbReference type="EMBL" id="PIR13681.1"/>
    </source>
</evidence>
<gene>
    <name evidence="1" type="ORF">COV49_01405</name>
</gene>
<dbReference type="Proteomes" id="UP000230869">
    <property type="component" value="Unassembled WGS sequence"/>
</dbReference>
<dbReference type="SUPFAM" id="SSF53448">
    <property type="entry name" value="Nucleotide-diphospho-sugar transferases"/>
    <property type="match status" value="1"/>
</dbReference>
<dbReference type="Gene3D" id="3.90.550.10">
    <property type="entry name" value="Spore Coat Polysaccharide Biosynthesis Protein SpsA, Chain A"/>
    <property type="match status" value="1"/>
</dbReference>
<dbReference type="InterPro" id="IPR029044">
    <property type="entry name" value="Nucleotide-diphossugar_trans"/>
</dbReference>
<sequence length="253" mass="28944">MKENLCIIQARMGATRLPGKVLKKVKGVTLLEYEINRVKRAKKIHKIVVATTDKKPDDKIANFCRQKKISCFRGDEKDVLDRYYQCSLKYPGYDNIIRITGDCPLIDSVVIDGVIGLFEKGKYDYVSNVEKETFPDGLDIEIFKKSALHQAAKSAKLASQREHVTLFIRKSKKFKIGNLSAPHSWSHFRLTVDEPADFEVIKFVIKNSSPEASYLDYISLLTKNPRIMLKNMNIIRNEGLLKSLREDFVAKKS</sequence>